<dbReference type="Proteomes" id="UP000194012">
    <property type="component" value="Unassembled WGS sequence"/>
</dbReference>
<dbReference type="InterPro" id="IPR019127">
    <property type="entry name" value="Exosortase"/>
</dbReference>
<dbReference type="EMBL" id="FWFJ01000024">
    <property type="protein sequence ID" value="SLN55545.1"/>
    <property type="molecule type" value="Genomic_DNA"/>
</dbReference>
<dbReference type="AlphaFoldDB" id="A0A1X6ZLR2"/>
<evidence type="ECO:0000256" key="2">
    <source>
        <dbReference type="ARBA" id="ARBA00022475"/>
    </source>
</evidence>
<dbReference type="GO" id="GO:0008233">
    <property type="term" value="F:peptidase activity"/>
    <property type="evidence" value="ECO:0007669"/>
    <property type="project" value="UniProtKB-KW"/>
</dbReference>
<feature type="transmembrane region" description="Helical" evidence="8">
    <location>
        <begin position="118"/>
        <end position="143"/>
    </location>
</feature>
<evidence type="ECO:0000256" key="8">
    <source>
        <dbReference type="SAM" id="Phobius"/>
    </source>
</evidence>
<feature type="transmembrane region" description="Helical" evidence="8">
    <location>
        <begin position="14"/>
        <end position="35"/>
    </location>
</feature>
<feature type="transmembrane region" description="Helical" evidence="8">
    <location>
        <begin position="93"/>
        <end position="112"/>
    </location>
</feature>
<keyword evidence="6 8" id="KW-1133">Transmembrane helix</keyword>
<dbReference type="InterPro" id="IPR026420">
    <property type="entry name" value="Exo_VPEID"/>
</dbReference>
<gene>
    <name evidence="9" type="ORF">ROG8370_02510</name>
</gene>
<evidence type="ECO:0000256" key="7">
    <source>
        <dbReference type="ARBA" id="ARBA00023136"/>
    </source>
</evidence>
<feature type="transmembrane region" description="Helical" evidence="8">
    <location>
        <begin position="258"/>
        <end position="285"/>
    </location>
</feature>
<evidence type="ECO:0000256" key="3">
    <source>
        <dbReference type="ARBA" id="ARBA00022670"/>
    </source>
</evidence>
<evidence type="ECO:0000256" key="5">
    <source>
        <dbReference type="ARBA" id="ARBA00022801"/>
    </source>
</evidence>
<evidence type="ECO:0000256" key="6">
    <source>
        <dbReference type="ARBA" id="ARBA00022989"/>
    </source>
</evidence>
<keyword evidence="3" id="KW-0645">Protease</keyword>
<evidence type="ECO:0000313" key="9">
    <source>
        <dbReference type="EMBL" id="SLN55545.1"/>
    </source>
</evidence>
<feature type="transmembrane region" description="Helical" evidence="8">
    <location>
        <begin position="159"/>
        <end position="181"/>
    </location>
</feature>
<dbReference type="NCBIfam" id="TIGR04178">
    <property type="entry name" value="exo_archaeo"/>
    <property type="match status" value="1"/>
</dbReference>
<dbReference type="GO" id="GO:0005886">
    <property type="term" value="C:plasma membrane"/>
    <property type="evidence" value="ECO:0007669"/>
    <property type="project" value="UniProtKB-SubCell"/>
</dbReference>
<keyword evidence="7 8" id="KW-0472">Membrane</keyword>
<dbReference type="InterPro" id="IPR026392">
    <property type="entry name" value="Exo/Archaeosortase_dom"/>
</dbReference>
<feature type="transmembrane region" description="Helical" evidence="8">
    <location>
        <begin position="339"/>
        <end position="360"/>
    </location>
</feature>
<organism evidence="9 10">
    <name type="scientific">Roseovarius gaetbuli</name>
    <dbReference type="NCBI Taxonomy" id="1356575"/>
    <lineage>
        <taxon>Bacteria</taxon>
        <taxon>Pseudomonadati</taxon>
        <taxon>Pseudomonadota</taxon>
        <taxon>Alphaproteobacteria</taxon>
        <taxon>Rhodobacterales</taxon>
        <taxon>Roseobacteraceae</taxon>
        <taxon>Roseovarius</taxon>
    </lineage>
</organism>
<protein>
    <submittedName>
        <fullName evidence="9">Transmembrane exosortase (Exosortase_EpsH)</fullName>
    </submittedName>
</protein>
<dbReference type="Pfam" id="PF09721">
    <property type="entry name" value="Exosortase_EpsH"/>
    <property type="match status" value="1"/>
</dbReference>
<dbReference type="GO" id="GO:0006508">
    <property type="term" value="P:proteolysis"/>
    <property type="evidence" value="ECO:0007669"/>
    <property type="project" value="UniProtKB-KW"/>
</dbReference>
<dbReference type="NCBIfam" id="TIGR04162">
    <property type="entry name" value="exo_VPEID"/>
    <property type="match status" value="1"/>
</dbReference>
<reference evidence="10" key="1">
    <citation type="submission" date="2017-03" db="EMBL/GenBank/DDBJ databases">
        <authorList>
            <person name="Rodrigo-Torres L."/>
            <person name="Arahal R.D."/>
            <person name="Lucena T."/>
        </authorList>
    </citation>
    <scope>NUCLEOTIDE SEQUENCE [LARGE SCALE GENOMIC DNA]</scope>
    <source>
        <strain evidence="10">CECT 8370</strain>
    </source>
</reference>
<sequence>MTEATQTRFQPSRAVWLGALYVAEMVVVILAFQVLSQIECRQTAIEGACRGLRGLALGVMCVSFLLGIYLWARPRARQDFADICRTAPGGRMSGLVHGLGFALILAPLGVVAPADMNAAFHLVFPVLVLGAALAAFGGLFWLARPGAWRHWLRGRARSLLALFGLAAVLPGLVVLLGPLWYQQVLTDITFIAVVVLLSLVSDRVTADPSVHVIGADDFLVRVADSCSGIEGFVLITVFLALFAALFRDELRFKRFWLVIWPLALLTSWVFNVLRITALLLIGAHLSPELAVNGFHSFAGWLMFSTLSIGVLVLVSRSSFVMRDLEREREPAAPLAQDDVAGRIVPFIVFALSGLVVQAFWSSPTLGYPLQVAMMLGAL</sequence>
<comment type="subcellular location">
    <subcellularLocation>
        <location evidence="1">Cell membrane</location>
        <topology evidence="1">Multi-pass membrane protein</topology>
    </subcellularLocation>
</comment>
<evidence type="ECO:0000256" key="4">
    <source>
        <dbReference type="ARBA" id="ARBA00022692"/>
    </source>
</evidence>
<proteinExistence type="predicted"/>
<evidence type="ECO:0000256" key="1">
    <source>
        <dbReference type="ARBA" id="ARBA00004651"/>
    </source>
</evidence>
<keyword evidence="5" id="KW-0378">Hydrolase</keyword>
<name>A0A1X6ZLR2_9RHOB</name>
<evidence type="ECO:0000313" key="10">
    <source>
        <dbReference type="Proteomes" id="UP000194012"/>
    </source>
</evidence>
<feature type="transmembrane region" description="Helical" evidence="8">
    <location>
        <begin position="228"/>
        <end position="246"/>
    </location>
</feature>
<accession>A0A1X6ZLR2</accession>
<keyword evidence="4 8" id="KW-0812">Transmembrane</keyword>
<keyword evidence="2" id="KW-1003">Cell membrane</keyword>
<feature type="transmembrane region" description="Helical" evidence="8">
    <location>
        <begin position="297"/>
        <end position="319"/>
    </location>
</feature>
<keyword evidence="10" id="KW-1185">Reference proteome</keyword>
<feature type="transmembrane region" description="Helical" evidence="8">
    <location>
        <begin position="55"/>
        <end position="72"/>
    </location>
</feature>